<dbReference type="AlphaFoldDB" id="A0A0D2L621"/>
<organism evidence="2 3">
    <name type="scientific">Hypholoma sublateritium (strain FD-334 SS-4)</name>
    <dbReference type="NCBI Taxonomy" id="945553"/>
    <lineage>
        <taxon>Eukaryota</taxon>
        <taxon>Fungi</taxon>
        <taxon>Dikarya</taxon>
        <taxon>Basidiomycota</taxon>
        <taxon>Agaricomycotina</taxon>
        <taxon>Agaricomycetes</taxon>
        <taxon>Agaricomycetidae</taxon>
        <taxon>Agaricales</taxon>
        <taxon>Agaricineae</taxon>
        <taxon>Strophariaceae</taxon>
        <taxon>Hypholoma</taxon>
    </lineage>
</organism>
<dbReference type="Proteomes" id="UP000054270">
    <property type="component" value="Unassembled WGS sequence"/>
</dbReference>
<keyword evidence="1" id="KW-1133">Transmembrane helix</keyword>
<dbReference type="OrthoDB" id="3265004at2759"/>
<sequence length="344" mass="37328">MSAEVPTPTTGDELIVLNSIFNSAVATSLMLGTYVVVYLGTVYIYLTKKSSRNNIVLFAITAMFIITVAQFAVQWAVVKRDLVNNDASRFTAFVASALEPAWQTLFNDFCGLFTSFLADGLLIWRCYNIWDGQLRVVAVSLFLLFTETSIYASAIILLLVDNLNPTTQAAVNTLNDLIGAALFITASTTSLSASLIAYRIYSLSRNDPLNRANKTFGKLVDVLIQSAAAYALISVWYAIETVIPETATNVWILIATDDYLFYIFPIVAGVASTSMVARVALIASSDAARSGIVPVSGLEFRAEESAATSEILSGVNRVYMIGGGDVESEHKEGERLDKEKGRAT</sequence>
<dbReference type="OMA" id="NFFTHKS"/>
<feature type="transmembrane region" description="Helical" evidence="1">
    <location>
        <begin position="20"/>
        <end position="46"/>
    </location>
</feature>
<dbReference type="STRING" id="945553.A0A0D2L621"/>
<feature type="transmembrane region" description="Helical" evidence="1">
    <location>
        <begin position="136"/>
        <end position="160"/>
    </location>
</feature>
<evidence type="ECO:0000313" key="3">
    <source>
        <dbReference type="Proteomes" id="UP000054270"/>
    </source>
</evidence>
<evidence type="ECO:0000313" key="2">
    <source>
        <dbReference type="EMBL" id="KJA22322.1"/>
    </source>
</evidence>
<feature type="transmembrane region" description="Helical" evidence="1">
    <location>
        <begin position="180"/>
        <end position="198"/>
    </location>
</feature>
<feature type="transmembrane region" description="Helical" evidence="1">
    <location>
        <begin position="105"/>
        <end position="124"/>
    </location>
</feature>
<keyword evidence="1" id="KW-0472">Membrane</keyword>
<gene>
    <name evidence="2" type="ORF">HYPSUDRAFT_215890</name>
</gene>
<keyword evidence="1" id="KW-0812">Transmembrane</keyword>
<feature type="transmembrane region" description="Helical" evidence="1">
    <location>
        <begin position="259"/>
        <end position="281"/>
    </location>
</feature>
<keyword evidence="3" id="KW-1185">Reference proteome</keyword>
<dbReference type="EMBL" id="KN817551">
    <property type="protein sequence ID" value="KJA22322.1"/>
    <property type="molecule type" value="Genomic_DNA"/>
</dbReference>
<feature type="transmembrane region" description="Helical" evidence="1">
    <location>
        <begin position="219"/>
        <end position="239"/>
    </location>
</feature>
<reference evidence="3" key="1">
    <citation type="submission" date="2014-04" db="EMBL/GenBank/DDBJ databases">
        <title>Evolutionary Origins and Diversification of the Mycorrhizal Mutualists.</title>
        <authorList>
            <consortium name="DOE Joint Genome Institute"/>
            <consortium name="Mycorrhizal Genomics Consortium"/>
            <person name="Kohler A."/>
            <person name="Kuo A."/>
            <person name="Nagy L.G."/>
            <person name="Floudas D."/>
            <person name="Copeland A."/>
            <person name="Barry K.W."/>
            <person name="Cichocki N."/>
            <person name="Veneault-Fourrey C."/>
            <person name="LaButti K."/>
            <person name="Lindquist E.A."/>
            <person name="Lipzen A."/>
            <person name="Lundell T."/>
            <person name="Morin E."/>
            <person name="Murat C."/>
            <person name="Riley R."/>
            <person name="Ohm R."/>
            <person name="Sun H."/>
            <person name="Tunlid A."/>
            <person name="Henrissat B."/>
            <person name="Grigoriev I.V."/>
            <person name="Hibbett D.S."/>
            <person name="Martin F."/>
        </authorList>
    </citation>
    <scope>NUCLEOTIDE SEQUENCE [LARGE SCALE GENOMIC DNA]</scope>
    <source>
        <strain evidence="3">FD-334 SS-4</strain>
    </source>
</reference>
<protein>
    <submittedName>
        <fullName evidence="2">Uncharacterized protein</fullName>
    </submittedName>
</protein>
<feature type="transmembrane region" description="Helical" evidence="1">
    <location>
        <begin position="55"/>
        <end position="77"/>
    </location>
</feature>
<accession>A0A0D2L621</accession>
<evidence type="ECO:0000256" key="1">
    <source>
        <dbReference type="SAM" id="Phobius"/>
    </source>
</evidence>
<name>A0A0D2L621_HYPSF</name>
<proteinExistence type="predicted"/>